<evidence type="ECO:0000313" key="2">
    <source>
        <dbReference type="EMBL" id="KAB8164902.1"/>
    </source>
</evidence>
<dbReference type="SUPFAM" id="SSF46894">
    <property type="entry name" value="C-terminal effector domain of the bipartite response regulators"/>
    <property type="match status" value="1"/>
</dbReference>
<evidence type="ECO:0000313" key="3">
    <source>
        <dbReference type="Proteomes" id="UP000320431"/>
    </source>
</evidence>
<dbReference type="Pfam" id="PF00486">
    <property type="entry name" value="Trans_reg_C"/>
    <property type="match status" value="1"/>
</dbReference>
<gene>
    <name evidence="2" type="ORF">FKV24_017295</name>
</gene>
<dbReference type="PROSITE" id="PS51755">
    <property type="entry name" value="OMPR_PHOB"/>
    <property type="match status" value="1"/>
</dbReference>
<name>A0A507ZXL2_9GAMM</name>
<organism evidence="2 3">
    <name type="scientific">Marilutibacter maris</name>
    <dbReference type="NCBI Taxonomy" id="1605891"/>
    <lineage>
        <taxon>Bacteria</taxon>
        <taxon>Pseudomonadati</taxon>
        <taxon>Pseudomonadota</taxon>
        <taxon>Gammaproteobacteria</taxon>
        <taxon>Lysobacterales</taxon>
        <taxon>Lysobacteraceae</taxon>
        <taxon>Marilutibacter</taxon>
    </lineage>
</organism>
<accession>A0A507ZXL2</accession>
<sequence length="264" mass="28667">MSARIRPSWLESDARYLKIDDLVIDLNYRRMFSEEAEINAPQRALDLLLLLVKEPNRLHYRADLLEALWPGLIVEDANLSQSVWLLRKALGPERKNWLRTVAGAGYVFEPPTEPETLATPPWSEETDVGPDGQDGDAVTVAATGPQHGGEGDAGEQAPGATVLPEVAVDSRARSMPPKSYRILSVLAGRMASCMGSRPVLVFVAMAASYLLWTALHTCPREQETAGSAPEEMQPAVLDVKRDCAALVVGSARCGSHEHDGDGDT</sequence>
<dbReference type="EMBL" id="VICD02000307">
    <property type="protein sequence ID" value="KAB8164902.1"/>
    <property type="molecule type" value="Genomic_DNA"/>
</dbReference>
<dbReference type="InterPro" id="IPR016032">
    <property type="entry name" value="Sig_transdc_resp-reg_C-effctor"/>
</dbReference>
<evidence type="ECO:0000256" key="1">
    <source>
        <dbReference type="ARBA" id="ARBA00023125"/>
    </source>
</evidence>
<dbReference type="GO" id="GO:0003677">
    <property type="term" value="F:DNA binding"/>
    <property type="evidence" value="ECO:0007669"/>
    <property type="project" value="UniProtKB-UniRule"/>
</dbReference>
<dbReference type="Proteomes" id="UP000320431">
    <property type="component" value="Unassembled WGS sequence"/>
</dbReference>
<reference evidence="2 3" key="1">
    <citation type="submission" date="2019-10" db="EMBL/GenBank/DDBJ databases">
        <title>Lysobacter alkalisoli sp. nov., isolated from saline-alkaline soil.</title>
        <authorList>
            <person name="Sun J.-Q."/>
        </authorList>
    </citation>
    <scope>NUCLEOTIDE SEQUENCE [LARGE SCALE GENOMIC DNA]</scope>
    <source>
        <strain evidence="2 3">KCTC 42381</strain>
    </source>
</reference>
<dbReference type="GO" id="GO:0006355">
    <property type="term" value="P:regulation of DNA-templated transcription"/>
    <property type="evidence" value="ECO:0007669"/>
    <property type="project" value="InterPro"/>
</dbReference>
<dbReference type="SMART" id="SM00862">
    <property type="entry name" value="Trans_reg_C"/>
    <property type="match status" value="1"/>
</dbReference>
<dbReference type="InterPro" id="IPR036388">
    <property type="entry name" value="WH-like_DNA-bd_sf"/>
</dbReference>
<dbReference type="GO" id="GO:0000160">
    <property type="term" value="P:phosphorelay signal transduction system"/>
    <property type="evidence" value="ECO:0007669"/>
    <property type="project" value="InterPro"/>
</dbReference>
<dbReference type="RefSeq" id="WP_141483265.1">
    <property type="nucleotide sequence ID" value="NZ_VICD02000307.1"/>
</dbReference>
<comment type="caution">
    <text evidence="2">The sequence shown here is derived from an EMBL/GenBank/DDBJ whole genome shotgun (WGS) entry which is preliminary data.</text>
</comment>
<proteinExistence type="predicted"/>
<keyword evidence="1" id="KW-0238">DNA-binding</keyword>
<dbReference type="Gene3D" id="1.10.10.10">
    <property type="entry name" value="Winged helix-like DNA-binding domain superfamily/Winged helix DNA-binding domain"/>
    <property type="match status" value="1"/>
</dbReference>
<dbReference type="AlphaFoldDB" id="A0A507ZXL2"/>
<protein>
    <submittedName>
        <fullName evidence="2">Uncharacterized protein</fullName>
    </submittedName>
</protein>
<dbReference type="InterPro" id="IPR001867">
    <property type="entry name" value="OmpR/PhoB-type_DNA-bd"/>
</dbReference>